<dbReference type="EMBL" id="JARYMX010000003">
    <property type="protein sequence ID" value="KAJ9558338.1"/>
    <property type="molecule type" value="Genomic_DNA"/>
</dbReference>
<organism evidence="2 3">
    <name type="scientific">Centaurea solstitialis</name>
    <name type="common">yellow star-thistle</name>
    <dbReference type="NCBI Taxonomy" id="347529"/>
    <lineage>
        <taxon>Eukaryota</taxon>
        <taxon>Viridiplantae</taxon>
        <taxon>Streptophyta</taxon>
        <taxon>Embryophyta</taxon>
        <taxon>Tracheophyta</taxon>
        <taxon>Spermatophyta</taxon>
        <taxon>Magnoliopsida</taxon>
        <taxon>eudicotyledons</taxon>
        <taxon>Gunneridae</taxon>
        <taxon>Pentapetalae</taxon>
        <taxon>asterids</taxon>
        <taxon>campanulids</taxon>
        <taxon>Asterales</taxon>
        <taxon>Asteraceae</taxon>
        <taxon>Carduoideae</taxon>
        <taxon>Cardueae</taxon>
        <taxon>Centaureinae</taxon>
        <taxon>Centaurea</taxon>
    </lineage>
</organism>
<evidence type="ECO:0000313" key="2">
    <source>
        <dbReference type="EMBL" id="KAJ9558338.1"/>
    </source>
</evidence>
<feature type="region of interest" description="Disordered" evidence="1">
    <location>
        <begin position="65"/>
        <end position="87"/>
    </location>
</feature>
<reference evidence="2" key="1">
    <citation type="submission" date="2023-03" db="EMBL/GenBank/DDBJ databases">
        <title>Chromosome-scale reference genome and RAD-based genetic map of yellow starthistle (Centaurea solstitialis) reveal putative structural variation and QTLs associated with invader traits.</title>
        <authorList>
            <person name="Reatini B."/>
            <person name="Cang F.A."/>
            <person name="Jiang Q."/>
            <person name="Mckibben M.T.W."/>
            <person name="Barker M.S."/>
            <person name="Rieseberg L.H."/>
            <person name="Dlugosch K.M."/>
        </authorList>
    </citation>
    <scope>NUCLEOTIDE SEQUENCE</scope>
    <source>
        <strain evidence="2">CAN-66</strain>
        <tissue evidence="2">Leaf</tissue>
    </source>
</reference>
<evidence type="ECO:0000313" key="3">
    <source>
        <dbReference type="Proteomes" id="UP001172457"/>
    </source>
</evidence>
<accession>A0AA38TX24</accession>
<gene>
    <name evidence="2" type="ORF">OSB04_012952</name>
</gene>
<name>A0AA38TX24_9ASTR</name>
<comment type="caution">
    <text evidence="2">The sequence shown here is derived from an EMBL/GenBank/DDBJ whole genome shotgun (WGS) entry which is preliminary data.</text>
</comment>
<evidence type="ECO:0000256" key="1">
    <source>
        <dbReference type="SAM" id="MobiDB-lite"/>
    </source>
</evidence>
<sequence>MERTDDTTRNLGISGDANSGDEGNSSDISKTREFWYFVVNLIPSKLDRLLSNPRFKEAMAALVDSFSNEDDEAMEDDEATEDDNREE</sequence>
<dbReference type="AlphaFoldDB" id="A0AA38TX24"/>
<feature type="region of interest" description="Disordered" evidence="1">
    <location>
        <begin position="1"/>
        <end position="26"/>
    </location>
</feature>
<dbReference type="Proteomes" id="UP001172457">
    <property type="component" value="Chromosome 3"/>
</dbReference>
<proteinExistence type="predicted"/>
<feature type="compositionally biased region" description="Acidic residues" evidence="1">
    <location>
        <begin position="67"/>
        <end position="87"/>
    </location>
</feature>
<keyword evidence="3" id="KW-1185">Reference proteome</keyword>
<protein>
    <submittedName>
        <fullName evidence="2">Uncharacterized protein</fullName>
    </submittedName>
</protein>